<comment type="caution">
    <text evidence="2">The sequence shown here is derived from an EMBL/GenBank/DDBJ whole genome shotgun (WGS) entry which is preliminary data.</text>
</comment>
<protein>
    <submittedName>
        <fullName evidence="2">Metal dependent phosphohydrolase</fullName>
    </submittedName>
</protein>
<dbReference type="CDD" id="cd00077">
    <property type="entry name" value="HDc"/>
    <property type="match status" value="1"/>
</dbReference>
<evidence type="ECO:0000313" key="3">
    <source>
        <dbReference type="Proteomes" id="UP000014977"/>
    </source>
</evidence>
<dbReference type="PATRIC" id="fig|1121405.3.peg.157"/>
<reference evidence="2 3" key="1">
    <citation type="journal article" date="2013" name="Genome Announc.">
        <title>Draft genome sequences for three mercury-methylating, sulfate-reducing bacteria.</title>
        <authorList>
            <person name="Brown S.D."/>
            <person name="Hurt R.A.Jr."/>
            <person name="Gilmour C.C."/>
            <person name="Elias D.A."/>
        </authorList>
    </citation>
    <scope>NUCLEOTIDE SEQUENCE [LARGE SCALE GENOMIC DNA]</scope>
    <source>
        <strain evidence="2 3">DSM 2059</strain>
    </source>
</reference>
<keyword evidence="2" id="KW-0378">Hydrolase</keyword>
<feature type="domain" description="HD/PDEase" evidence="1">
    <location>
        <begin position="18"/>
        <end position="132"/>
    </location>
</feature>
<evidence type="ECO:0000259" key="1">
    <source>
        <dbReference type="SMART" id="SM00471"/>
    </source>
</evidence>
<dbReference type="InterPro" id="IPR006675">
    <property type="entry name" value="HDIG_dom"/>
</dbReference>
<dbReference type="Proteomes" id="UP000014977">
    <property type="component" value="Unassembled WGS sequence"/>
</dbReference>
<dbReference type="SMART" id="SM00471">
    <property type="entry name" value="HDc"/>
    <property type="match status" value="1"/>
</dbReference>
<dbReference type="Gene3D" id="1.10.3210.10">
    <property type="entry name" value="Hypothetical protein af1432"/>
    <property type="match status" value="1"/>
</dbReference>
<dbReference type="Pfam" id="PF01966">
    <property type="entry name" value="HD"/>
    <property type="match status" value="1"/>
</dbReference>
<dbReference type="AlphaFoldDB" id="S7U6I9"/>
<sequence length="198" mass="22176">MIVPSKHECFGLIHSAGTLDHIVAHSIQVCRVALLIADSLQGQAGCLNRSIVLAGALLHDITKTRSLTTGERHAESGGVYLSGKGFPEVAAVVRQHVRLDTFHPTGPVSEAEIVNYADKRVIHDRIAPLDERMAYILERYGKTPELRDRLNIIWEETVSLEEKLFRRLPFPPSALTEQLPDEDRNREMKEYAESILTC</sequence>
<accession>S7U6I9</accession>
<dbReference type="SUPFAM" id="SSF109604">
    <property type="entry name" value="HD-domain/PDEase-like"/>
    <property type="match status" value="1"/>
</dbReference>
<dbReference type="OrthoDB" id="5431498at2"/>
<dbReference type="NCBIfam" id="TIGR00277">
    <property type="entry name" value="HDIG"/>
    <property type="match status" value="1"/>
</dbReference>
<dbReference type="GO" id="GO:0016787">
    <property type="term" value="F:hydrolase activity"/>
    <property type="evidence" value="ECO:0007669"/>
    <property type="project" value="UniProtKB-KW"/>
</dbReference>
<organism evidence="2 3">
    <name type="scientific">Desulfococcus multivorans DSM 2059</name>
    <dbReference type="NCBI Taxonomy" id="1121405"/>
    <lineage>
        <taxon>Bacteria</taxon>
        <taxon>Pseudomonadati</taxon>
        <taxon>Thermodesulfobacteriota</taxon>
        <taxon>Desulfobacteria</taxon>
        <taxon>Desulfobacterales</taxon>
        <taxon>Desulfococcaceae</taxon>
        <taxon>Desulfococcus</taxon>
    </lineage>
</organism>
<gene>
    <name evidence="2" type="ORF">dsmv_0998</name>
</gene>
<dbReference type="eggNOG" id="COG1418">
    <property type="taxonomic scope" value="Bacteria"/>
</dbReference>
<name>S7U6I9_DESML</name>
<evidence type="ECO:0000313" key="2">
    <source>
        <dbReference type="EMBL" id="EPR44962.1"/>
    </source>
</evidence>
<keyword evidence="3" id="KW-1185">Reference proteome</keyword>
<dbReference type="EMBL" id="ATHJ01000011">
    <property type="protein sequence ID" value="EPR44962.1"/>
    <property type="molecule type" value="Genomic_DNA"/>
</dbReference>
<proteinExistence type="predicted"/>
<dbReference type="STRING" id="897.B2D07_11880"/>
<dbReference type="RefSeq" id="WP_020875189.1">
    <property type="nucleotide sequence ID" value="NZ_ATHJ01000011.1"/>
</dbReference>
<dbReference type="InterPro" id="IPR006674">
    <property type="entry name" value="HD_domain"/>
</dbReference>
<dbReference type="InterPro" id="IPR003607">
    <property type="entry name" value="HD/PDEase_dom"/>
</dbReference>